<keyword evidence="2" id="KW-1133">Transmembrane helix</keyword>
<feature type="compositionally biased region" description="Acidic residues" evidence="1">
    <location>
        <begin position="91"/>
        <end position="104"/>
    </location>
</feature>
<sequence length="204" mass="22050">MQSCGTLVHRGLRFGHVSISLVLLLLLNALIGPGTPQAQGFATLREPPQQPAAAAARTARSSPAEDGARVMERGLGNAGAPVIGADVIVEDDDNGSAGEADEAYGENNGNHARNVHNVNNDDDDSTEKENKLYPVDVNELNVCLQFDQSPPSGSSNICVNDPIRNILSQKCPVMNMNGFTELSRAEKHGEREKKQQKKRWRRAI</sequence>
<proteinExistence type="predicted"/>
<feature type="region of interest" description="Disordered" evidence="1">
    <location>
        <begin position="40"/>
        <end position="67"/>
    </location>
</feature>
<feature type="region of interest" description="Disordered" evidence="1">
    <location>
        <begin position="91"/>
        <end position="128"/>
    </location>
</feature>
<gene>
    <name evidence="3" type="ORF">F2P81_002988</name>
</gene>
<protein>
    <submittedName>
        <fullName evidence="3">Uncharacterized protein</fullName>
    </submittedName>
</protein>
<accession>A0A6A4TJK2</accession>
<evidence type="ECO:0000256" key="2">
    <source>
        <dbReference type="SAM" id="Phobius"/>
    </source>
</evidence>
<organism evidence="3 4">
    <name type="scientific">Scophthalmus maximus</name>
    <name type="common">Turbot</name>
    <name type="synonym">Psetta maxima</name>
    <dbReference type="NCBI Taxonomy" id="52904"/>
    <lineage>
        <taxon>Eukaryota</taxon>
        <taxon>Metazoa</taxon>
        <taxon>Chordata</taxon>
        <taxon>Craniata</taxon>
        <taxon>Vertebrata</taxon>
        <taxon>Euteleostomi</taxon>
        <taxon>Actinopterygii</taxon>
        <taxon>Neopterygii</taxon>
        <taxon>Teleostei</taxon>
        <taxon>Neoteleostei</taxon>
        <taxon>Acanthomorphata</taxon>
        <taxon>Carangaria</taxon>
        <taxon>Pleuronectiformes</taxon>
        <taxon>Pleuronectoidei</taxon>
        <taxon>Scophthalmidae</taxon>
        <taxon>Scophthalmus</taxon>
    </lineage>
</organism>
<dbReference type="AlphaFoldDB" id="A0A6A4TJK2"/>
<feature type="compositionally biased region" description="Basic residues" evidence="1">
    <location>
        <begin position="194"/>
        <end position="204"/>
    </location>
</feature>
<dbReference type="Proteomes" id="UP000438429">
    <property type="component" value="Unassembled WGS sequence"/>
</dbReference>
<evidence type="ECO:0000256" key="1">
    <source>
        <dbReference type="SAM" id="MobiDB-lite"/>
    </source>
</evidence>
<feature type="region of interest" description="Disordered" evidence="1">
    <location>
        <begin position="182"/>
        <end position="204"/>
    </location>
</feature>
<comment type="caution">
    <text evidence="3">The sequence shown here is derived from an EMBL/GenBank/DDBJ whole genome shotgun (WGS) entry which is preliminary data.</text>
</comment>
<name>A0A6A4TJK2_SCOMX</name>
<evidence type="ECO:0000313" key="4">
    <source>
        <dbReference type="Proteomes" id="UP000438429"/>
    </source>
</evidence>
<feature type="compositionally biased region" description="Basic and acidic residues" evidence="1">
    <location>
        <begin position="183"/>
        <end position="193"/>
    </location>
</feature>
<keyword evidence="2" id="KW-0812">Transmembrane</keyword>
<dbReference type="EMBL" id="VEVO01000003">
    <property type="protein sequence ID" value="KAF0043830.1"/>
    <property type="molecule type" value="Genomic_DNA"/>
</dbReference>
<feature type="compositionally biased region" description="Low complexity" evidence="1">
    <location>
        <begin position="51"/>
        <end position="64"/>
    </location>
</feature>
<feature type="transmembrane region" description="Helical" evidence="2">
    <location>
        <begin position="12"/>
        <end position="31"/>
    </location>
</feature>
<keyword evidence="2" id="KW-0472">Membrane</keyword>
<reference evidence="3 4" key="1">
    <citation type="submission" date="2019-06" db="EMBL/GenBank/DDBJ databases">
        <title>Draft genomes of female and male turbot (Scophthalmus maximus).</title>
        <authorList>
            <person name="Xu H."/>
            <person name="Xu X.-W."/>
            <person name="Shao C."/>
            <person name="Chen S."/>
        </authorList>
    </citation>
    <scope>NUCLEOTIDE SEQUENCE [LARGE SCALE GENOMIC DNA]</scope>
    <source>
        <strain evidence="3">Ysfricsl-2016a</strain>
        <tissue evidence="3">Blood</tissue>
    </source>
</reference>
<feature type="compositionally biased region" description="Low complexity" evidence="1">
    <location>
        <begin position="107"/>
        <end position="118"/>
    </location>
</feature>
<evidence type="ECO:0000313" key="3">
    <source>
        <dbReference type="EMBL" id="KAF0043830.1"/>
    </source>
</evidence>